<accession>A0ACC0EJK3</accession>
<gene>
    <name evidence="1" type="ORF">MJO28_004975</name>
</gene>
<protein>
    <submittedName>
        <fullName evidence="1">Uncharacterized protein</fullName>
    </submittedName>
</protein>
<evidence type="ECO:0000313" key="2">
    <source>
        <dbReference type="Proteomes" id="UP001060170"/>
    </source>
</evidence>
<reference evidence="2" key="2">
    <citation type="journal article" date="2018" name="Mol. Plant Microbe Interact.">
        <title>Genome sequence resources for the wheat stripe rust pathogen (Puccinia striiformis f. sp. tritici) and the barley stripe rust pathogen (Puccinia striiformis f. sp. hordei).</title>
        <authorList>
            <person name="Xia C."/>
            <person name="Wang M."/>
            <person name="Yin C."/>
            <person name="Cornejo O.E."/>
            <person name="Hulbert S.H."/>
            <person name="Chen X."/>
        </authorList>
    </citation>
    <scope>NUCLEOTIDE SEQUENCE [LARGE SCALE GENOMIC DNA]</scope>
    <source>
        <strain evidence="2">93-210</strain>
    </source>
</reference>
<proteinExistence type="predicted"/>
<dbReference type="Proteomes" id="UP001060170">
    <property type="component" value="Chromosome 5"/>
</dbReference>
<evidence type="ECO:0000313" key="1">
    <source>
        <dbReference type="EMBL" id="KAI7954575.1"/>
    </source>
</evidence>
<reference evidence="2" key="1">
    <citation type="journal article" date="2018" name="BMC Genomics">
        <title>Genomic insights into host adaptation between the wheat stripe rust pathogen (Puccinia striiformis f. sp. tritici) and the barley stripe rust pathogen (Puccinia striiformis f. sp. hordei).</title>
        <authorList>
            <person name="Xia C."/>
            <person name="Wang M."/>
            <person name="Yin C."/>
            <person name="Cornejo O.E."/>
            <person name="Hulbert S.H."/>
            <person name="Chen X."/>
        </authorList>
    </citation>
    <scope>NUCLEOTIDE SEQUENCE [LARGE SCALE GENOMIC DNA]</scope>
    <source>
        <strain evidence="2">93-210</strain>
    </source>
</reference>
<name>A0ACC0EJK3_9BASI</name>
<reference evidence="1 2" key="3">
    <citation type="journal article" date="2022" name="Microbiol. Spectr.">
        <title>Folding features and dynamics of 3D genome architecture in plant fungal pathogens.</title>
        <authorList>
            <person name="Xia C."/>
        </authorList>
    </citation>
    <scope>NUCLEOTIDE SEQUENCE [LARGE SCALE GENOMIC DNA]</scope>
    <source>
        <strain evidence="1 2">93-210</strain>
    </source>
</reference>
<keyword evidence="2" id="KW-1185">Reference proteome</keyword>
<dbReference type="EMBL" id="CM045869">
    <property type="protein sequence ID" value="KAI7954575.1"/>
    <property type="molecule type" value="Genomic_DNA"/>
</dbReference>
<organism evidence="1 2">
    <name type="scientific">Puccinia striiformis f. sp. tritici</name>
    <dbReference type="NCBI Taxonomy" id="168172"/>
    <lineage>
        <taxon>Eukaryota</taxon>
        <taxon>Fungi</taxon>
        <taxon>Dikarya</taxon>
        <taxon>Basidiomycota</taxon>
        <taxon>Pucciniomycotina</taxon>
        <taxon>Pucciniomycetes</taxon>
        <taxon>Pucciniales</taxon>
        <taxon>Pucciniaceae</taxon>
        <taxon>Puccinia</taxon>
    </lineage>
</organism>
<comment type="caution">
    <text evidence="1">The sequence shown here is derived from an EMBL/GenBank/DDBJ whole genome shotgun (WGS) entry which is preliminary data.</text>
</comment>
<sequence length="34" mass="3989">MCKGNTTKYAEPGQPLRHNLLKVIQKPYTRWKST</sequence>